<name>A0A9K3N623_HELAN</name>
<keyword evidence="2" id="KW-1185">Reference proteome</keyword>
<protein>
    <submittedName>
        <fullName evidence="1">Uncharacterized protein</fullName>
    </submittedName>
</protein>
<evidence type="ECO:0000313" key="1">
    <source>
        <dbReference type="EMBL" id="KAF5788150.1"/>
    </source>
</evidence>
<evidence type="ECO:0000313" key="2">
    <source>
        <dbReference type="Proteomes" id="UP000215914"/>
    </source>
</evidence>
<dbReference type="PANTHER" id="PTHR31569:SF4">
    <property type="entry name" value="SWIM-TYPE DOMAIN-CONTAINING PROTEIN"/>
    <property type="match status" value="1"/>
</dbReference>
<organism evidence="1 2">
    <name type="scientific">Helianthus annuus</name>
    <name type="common">Common sunflower</name>
    <dbReference type="NCBI Taxonomy" id="4232"/>
    <lineage>
        <taxon>Eukaryota</taxon>
        <taxon>Viridiplantae</taxon>
        <taxon>Streptophyta</taxon>
        <taxon>Embryophyta</taxon>
        <taxon>Tracheophyta</taxon>
        <taxon>Spermatophyta</taxon>
        <taxon>Magnoliopsida</taxon>
        <taxon>eudicotyledons</taxon>
        <taxon>Gunneridae</taxon>
        <taxon>Pentapetalae</taxon>
        <taxon>asterids</taxon>
        <taxon>campanulids</taxon>
        <taxon>Asterales</taxon>
        <taxon>Asteraceae</taxon>
        <taxon>Asteroideae</taxon>
        <taxon>Heliantheae alliance</taxon>
        <taxon>Heliantheae</taxon>
        <taxon>Helianthus</taxon>
    </lineage>
</organism>
<accession>A0A9K3N623</accession>
<dbReference type="Proteomes" id="UP000215914">
    <property type="component" value="Unassembled WGS sequence"/>
</dbReference>
<reference evidence="1" key="2">
    <citation type="submission" date="2020-06" db="EMBL/GenBank/DDBJ databases">
        <title>Helianthus annuus Genome sequencing and assembly Release 2.</title>
        <authorList>
            <person name="Gouzy J."/>
            <person name="Langlade N."/>
            <person name="Munos S."/>
        </authorList>
    </citation>
    <scope>NUCLEOTIDE SEQUENCE</scope>
    <source>
        <tissue evidence="1">Leaves</tissue>
    </source>
</reference>
<dbReference type="EMBL" id="MNCJ02000325">
    <property type="protein sequence ID" value="KAF5788150.1"/>
    <property type="molecule type" value="Genomic_DNA"/>
</dbReference>
<sequence length="207" mass="24009">MDELVEWCREAGRENGYAIKRTIYDKPPSGQPLKIWLTCDCAGQHNSTATVRRSGTRKTGCKFQLIETYRKRLRYWDLRVDVVKHNREPFLYPEGHPSLMRLTPVEERTVEQLTHQNIKPQDILAAIKEQNPHNVSTRNTIYNARAKLGRMEQVGETPMQILFDRFEKVGFVFFTIEHLKTANGSRLFSSSTRTRTFCGAPSRMCCL</sequence>
<dbReference type="Gramene" id="mRNA:HanXRQr2_Chr10g0460781">
    <property type="protein sequence ID" value="CDS:HanXRQr2_Chr10g0460781.1"/>
    <property type="gene ID" value="HanXRQr2_Chr10g0460781"/>
</dbReference>
<dbReference type="PANTHER" id="PTHR31569">
    <property type="entry name" value="SWIM-TYPE DOMAIN-CONTAINING PROTEIN"/>
    <property type="match status" value="1"/>
</dbReference>
<dbReference type="InterPro" id="IPR052579">
    <property type="entry name" value="Zinc_finger_SWIM"/>
</dbReference>
<comment type="caution">
    <text evidence="1">The sequence shown here is derived from an EMBL/GenBank/DDBJ whole genome shotgun (WGS) entry which is preliminary data.</text>
</comment>
<gene>
    <name evidence="1" type="ORF">HanXRQr2_Chr10g0460781</name>
</gene>
<reference evidence="1" key="1">
    <citation type="journal article" date="2017" name="Nature">
        <title>The sunflower genome provides insights into oil metabolism, flowering and Asterid evolution.</title>
        <authorList>
            <person name="Badouin H."/>
            <person name="Gouzy J."/>
            <person name="Grassa C.J."/>
            <person name="Murat F."/>
            <person name="Staton S.E."/>
            <person name="Cottret L."/>
            <person name="Lelandais-Briere C."/>
            <person name="Owens G.L."/>
            <person name="Carrere S."/>
            <person name="Mayjonade B."/>
            <person name="Legrand L."/>
            <person name="Gill N."/>
            <person name="Kane N.C."/>
            <person name="Bowers J.E."/>
            <person name="Hubner S."/>
            <person name="Bellec A."/>
            <person name="Berard A."/>
            <person name="Berges H."/>
            <person name="Blanchet N."/>
            <person name="Boniface M.C."/>
            <person name="Brunel D."/>
            <person name="Catrice O."/>
            <person name="Chaidir N."/>
            <person name="Claudel C."/>
            <person name="Donnadieu C."/>
            <person name="Faraut T."/>
            <person name="Fievet G."/>
            <person name="Helmstetter N."/>
            <person name="King M."/>
            <person name="Knapp S.J."/>
            <person name="Lai Z."/>
            <person name="Le Paslier M.C."/>
            <person name="Lippi Y."/>
            <person name="Lorenzon L."/>
            <person name="Mandel J.R."/>
            <person name="Marage G."/>
            <person name="Marchand G."/>
            <person name="Marquand E."/>
            <person name="Bret-Mestries E."/>
            <person name="Morien E."/>
            <person name="Nambeesan S."/>
            <person name="Nguyen T."/>
            <person name="Pegot-Espagnet P."/>
            <person name="Pouilly N."/>
            <person name="Raftis F."/>
            <person name="Sallet E."/>
            <person name="Schiex T."/>
            <person name="Thomas J."/>
            <person name="Vandecasteele C."/>
            <person name="Vares D."/>
            <person name="Vear F."/>
            <person name="Vautrin S."/>
            <person name="Crespi M."/>
            <person name="Mangin B."/>
            <person name="Burke J.M."/>
            <person name="Salse J."/>
            <person name="Munos S."/>
            <person name="Vincourt P."/>
            <person name="Rieseberg L.H."/>
            <person name="Langlade N.B."/>
        </authorList>
    </citation>
    <scope>NUCLEOTIDE SEQUENCE</scope>
    <source>
        <tissue evidence="1">Leaves</tissue>
    </source>
</reference>
<proteinExistence type="predicted"/>
<dbReference type="AlphaFoldDB" id="A0A9K3N623"/>